<dbReference type="InterPro" id="IPR010291">
    <property type="entry name" value="Ion_channel_UNC-93"/>
</dbReference>
<dbReference type="SUPFAM" id="SSF51011">
    <property type="entry name" value="Glycosyl hydrolase domain"/>
    <property type="match status" value="1"/>
</dbReference>
<dbReference type="OrthoDB" id="5795902at2759"/>
<dbReference type="InterPro" id="IPR023271">
    <property type="entry name" value="Aquaporin-like"/>
</dbReference>
<feature type="transmembrane region" description="Helical" evidence="15">
    <location>
        <begin position="1171"/>
        <end position="1193"/>
    </location>
</feature>
<feature type="transmembrane region" description="Helical" evidence="15">
    <location>
        <begin position="1087"/>
        <end position="1112"/>
    </location>
</feature>
<evidence type="ECO:0000256" key="12">
    <source>
        <dbReference type="ARBA" id="ARBA00049660"/>
    </source>
</evidence>
<dbReference type="InterPro" id="IPR005084">
    <property type="entry name" value="CBM6"/>
</dbReference>
<dbReference type="GO" id="GO:0016746">
    <property type="term" value="F:acyltransferase activity"/>
    <property type="evidence" value="ECO:0007669"/>
    <property type="project" value="InterPro"/>
</dbReference>
<evidence type="ECO:0000256" key="11">
    <source>
        <dbReference type="ARBA" id="ARBA00023295"/>
    </source>
</evidence>
<dbReference type="InterPro" id="IPR040771">
    <property type="entry name" value="TLP1_add_C"/>
</dbReference>
<feature type="transmembrane region" description="Helical" evidence="15">
    <location>
        <begin position="195"/>
        <end position="213"/>
    </location>
</feature>
<dbReference type="Gene3D" id="3.40.47.10">
    <property type="match status" value="1"/>
</dbReference>
<evidence type="ECO:0000256" key="14">
    <source>
        <dbReference type="SAM" id="MobiDB-lite"/>
    </source>
</evidence>
<evidence type="ECO:0000256" key="6">
    <source>
        <dbReference type="ARBA" id="ARBA00022692"/>
    </source>
</evidence>
<keyword evidence="5" id="KW-0813">Transport</keyword>
<sequence length="1853" mass="203073">MAGSKHDTVVETSAPGGLQNHPRQRNWYHTTLFNAFVIGGVGFLAPGLWNAMSSLGAGGAQEPYLVNAANALVFGLMGFLCLFGGPIANRIGLSWTLTLGAIGYPIYSAGLYCNNRYGNEWLVLVGAVTCGISAGLFWASEGAVALGYPEPGKRGRYMNIWLWFRTGGPLLGGAIVLALNNDENAKSKGKINPKVYLIFIALQCVAAPVALLLSPPEKVQRADGSDVVIKAEKSFKAELGALLQASKRKDILLLLPIFWAAYFNQYSGNFQVYYFGVRARALIGFVMNFGVLLSSQIMSSLLDYKGFAVKKRLEYGYWYTVVLHIIAWVYAWVIQQKYTKTKPAWDWTDKGFVEGFFVLCLWEFSRQALQNWLYYFLATKTDNISELSRFSGILRGQESFAQAISFGINTRSWYGGRVPLVINTVLLVLASYPTWLAMKQHEPVEKETSSDEEDIPPTLPGNLTANKSTVKYTMSCPSKTPIIVGVGEIRQKNFTLENTLEPAELILSAIRNAVQDTNIDATSQIDSISVVPPWSWNYDDLPKLLARKLSIEPSHLEMSSHGGHTPALLCDAAAARIAAGDANMAVVTGGESLASLFACQKAGRMPPPGWTEASPDSKRYSPGDTSLMKDAGAVHSIGMPIQVYPLYENAYRKHNQQSINENNEESATLYAEFDKVACMHPFSWRSGETSRDTDIIKTVTKHNRMICTPYPLLMNAFNGVNLAAAVIITSVEYATKLKISRDKWVYITGAAGSNDSSNFWERTNYHSSPAIEYSIDKTLESSGMTKDEIDCFDFYSCFPVVPKLACKHVGLNVQNPAKPITLLGGLTSFGGAGNNYSLHAITEMARVVRSGKYRTGLVLANGGVLSWQHAICMSAQPRKNHAPYSSEGIMDNSKVSQGPSVASNPQGEALIETYTVDHDRTGPKLGHIVGRLVKNGHRFIANHGNELTLSTLASTDMEPIGMKGKYQGDERRPHVSMEKVDAHSPPETCQLITQSGTAKAQLPWIDLIVKSFYGGIFISLGSLFDLVVVGGAPAQRQSNPSLITMLGAFTFPIGFVLVVLTNVELVTSNMAVMMYTTLQRKTTVYDLLRNWIVSYIFNLAGCLFFAGVLTWWSDTLNSDAMSAYAVTQAEGRVNVNWGYNFTRGIGCNWLVGLAIYLGTSGKDNFSKIIGIWLPIWAFVALGYQHSVANFFLIPIGMFYGTNFRVGKFIYQSIIPVTLGNIVGGALMTGAFLWFLYGRDDTLATKTGQPLSGERKDRGMDAVDGRGSEGEGVTTGSYRRGRGNDILTDAYSMVLFTHFSLYNSPSNSVVTMASLVLAVLLAGLSGASGKTVKSSTPPMGWNSYNHYNCRPSEDIIKVNAQGLVDLGFSDLGYSIVTVDCGWPSRNRDSEGRLQWNETLFPSGPKALGEYIHDLGLEFGLYSGAGYLQCGSTDIPASLGYEHIDAKSFAEWGGDTLKYDNCYATSKTDMVDSDSAEAKSPDRFVKMATAINETDRDIQYFLCQWGIGEDVPQWSAPLGNSWRMSNDIFNAWRAIWRITNQAVAHSKYNGPGAFADLDMLIIGLGALSHEEERFHFGFWSMMKSPLIIGGVMDAKQIPAESLEIMSNKEAIDINQDLLGQAAQLVIRYTEEEWDVWAGNLSSDRKVLGVANWKNESQTVEVDLALIGVEKATARDVWAHEDLDVSGVQKFQLKPHELRQLVLSDITHTSLPKPAGYYSASDASLAGSASLINCKENECLPTGTKVGSIGEGGEVTFKSVSAPQDGTLYVGVDYINHEYHHTIGDWETNSRNMSISVNGKEAKRWAFPNAGGDWFESDRMTILLDGFTKGSDNTVTFTTSSEGKWAPDLVGFEIAS</sequence>
<proteinExistence type="inferred from homology"/>
<evidence type="ECO:0000256" key="2">
    <source>
        <dbReference type="ARBA" id="ARBA00004141"/>
    </source>
</evidence>
<feature type="region of interest" description="Disordered" evidence="14">
    <location>
        <begin position="1246"/>
        <end position="1274"/>
    </location>
</feature>
<dbReference type="Pfam" id="PF05978">
    <property type="entry name" value="UNC-93"/>
    <property type="match status" value="1"/>
</dbReference>
<dbReference type="InterPro" id="IPR016039">
    <property type="entry name" value="Thiolase-like"/>
</dbReference>
<dbReference type="InterPro" id="IPR041233">
    <property type="entry name" value="Melibiase_C"/>
</dbReference>
<evidence type="ECO:0000256" key="8">
    <source>
        <dbReference type="ARBA" id="ARBA00022801"/>
    </source>
</evidence>
<dbReference type="GO" id="GO:0005975">
    <property type="term" value="P:carbohydrate metabolic process"/>
    <property type="evidence" value="ECO:0007669"/>
    <property type="project" value="InterPro"/>
</dbReference>
<dbReference type="Gene3D" id="1.20.1080.10">
    <property type="entry name" value="Glycerol uptake facilitator protein"/>
    <property type="match status" value="1"/>
</dbReference>
<dbReference type="Gene3D" id="3.20.20.70">
    <property type="entry name" value="Aldolase class I"/>
    <property type="match status" value="1"/>
</dbReference>
<dbReference type="Gene3D" id="2.60.120.260">
    <property type="entry name" value="Galactose-binding domain-like"/>
    <property type="match status" value="1"/>
</dbReference>
<accession>A0A8H5TEY1</accession>
<keyword evidence="10 15" id="KW-0472">Membrane</keyword>
<dbReference type="Pfam" id="PF17801">
    <property type="entry name" value="Melibiase_C"/>
    <property type="match status" value="1"/>
</dbReference>
<dbReference type="Pfam" id="PF18313">
    <property type="entry name" value="TLP1_add_C"/>
    <property type="match status" value="1"/>
</dbReference>
<dbReference type="CDD" id="cd04081">
    <property type="entry name" value="CBM35_galactosidase-like"/>
    <property type="match status" value="1"/>
</dbReference>
<comment type="similarity">
    <text evidence="3 13">Belongs to the glycosyl hydrolase 27 family.</text>
</comment>
<evidence type="ECO:0000313" key="18">
    <source>
        <dbReference type="Proteomes" id="UP000567885"/>
    </source>
</evidence>
<dbReference type="InterPro" id="IPR017853">
    <property type="entry name" value="GH"/>
</dbReference>
<organism evidence="17 18">
    <name type="scientific">Fusarium heterosporum</name>
    <dbReference type="NCBI Taxonomy" id="42747"/>
    <lineage>
        <taxon>Eukaryota</taxon>
        <taxon>Fungi</taxon>
        <taxon>Dikarya</taxon>
        <taxon>Ascomycota</taxon>
        <taxon>Pezizomycotina</taxon>
        <taxon>Sordariomycetes</taxon>
        <taxon>Hypocreomycetidae</taxon>
        <taxon>Hypocreales</taxon>
        <taxon>Nectriaceae</taxon>
        <taxon>Fusarium</taxon>
        <taxon>Fusarium heterosporum species complex</taxon>
    </lineage>
</organism>
<dbReference type="FunFam" id="3.20.20.70:FF:000197">
    <property type="entry name" value="Alpha-galactosidase"/>
    <property type="match status" value="1"/>
</dbReference>
<feature type="transmembrane region" description="Helical" evidence="15">
    <location>
        <begin position="315"/>
        <end position="333"/>
    </location>
</feature>
<keyword evidence="18" id="KW-1185">Reference proteome</keyword>
<keyword evidence="13" id="KW-1015">Disulfide bond</keyword>
<dbReference type="Proteomes" id="UP000567885">
    <property type="component" value="Unassembled WGS sequence"/>
</dbReference>
<dbReference type="Gene3D" id="1.20.1250.20">
    <property type="entry name" value="MFS general substrate transporter like domains"/>
    <property type="match status" value="1"/>
</dbReference>
<name>A0A8H5TEY1_FUSHE</name>
<feature type="transmembrane region" description="Helical" evidence="15">
    <location>
        <begin position="1308"/>
        <end position="1328"/>
    </location>
</feature>
<gene>
    <name evidence="17" type="ORF">FHETE_6000</name>
</gene>
<dbReference type="GO" id="GO:0022857">
    <property type="term" value="F:transmembrane transporter activity"/>
    <property type="evidence" value="ECO:0007669"/>
    <property type="project" value="InterPro"/>
</dbReference>
<dbReference type="FunFam" id="1.20.1080.10:FF:000011">
    <property type="entry name" value="Formate family transporter"/>
    <property type="match status" value="1"/>
</dbReference>
<evidence type="ECO:0000256" key="4">
    <source>
        <dbReference type="ARBA" id="ARBA00012755"/>
    </source>
</evidence>
<dbReference type="Gene3D" id="2.40.50.840">
    <property type="match status" value="1"/>
</dbReference>
<dbReference type="InterPro" id="IPR013785">
    <property type="entry name" value="Aldolase_TIM"/>
</dbReference>
<dbReference type="InterPro" id="IPR000292">
    <property type="entry name" value="For/NO2_transpt"/>
</dbReference>
<evidence type="ECO:0000256" key="7">
    <source>
        <dbReference type="ARBA" id="ARBA00022729"/>
    </source>
</evidence>
<dbReference type="GO" id="GO:0030246">
    <property type="term" value="F:carbohydrate binding"/>
    <property type="evidence" value="ECO:0007669"/>
    <property type="project" value="InterPro"/>
</dbReference>
<comment type="similarity">
    <text evidence="12">Belongs to the FNT transporter (TC 1.A.16) family.</text>
</comment>
<dbReference type="PANTHER" id="PTHR11452">
    <property type="entry name" value="ALPHA-GALACTOSIDASE/ALPHA-N-ACETYLGALACTOSAMINIDASE"/>
    <property type="match status" value="1"/>
</dbReference>
<protein>
    <recommendedName>
        <fullName evidence="4 13">Alpha-galactosidase</fullName>
        <ecNumber evidence="4 13">3.2.1.22</ecNumber>
    </recommendedName>
    <alternativeName>
        <fullName evidence="13">Melibiase</fullName>
    </alternativeName>
</protein>
<feature type="transmembrane region" description="Helical" evidence="15">
    <location>
        <begin position="64"/>
        <end position="84"/>
    </location>
</feature>
<evidence type="ECO:0000256" key="3">
    <source>
        <dbReference type="ARBA" id="ARBA00009743"/>
    </source>
</evidence>
<keyword evidence="11 13" id="KW-0326">Glycosidase</keyword>
<evidence type="ECO:0000256" key="10">
    <source>
        <dbReference type="ARBA" id="ARBA00023136"/>
    </source>
</evidence>
<keyword evidence="9 15" id="KW-1133">Transmembrane helix</keyword>
<evidence type="ECO:0000259" key="16">
    <source>
        <dbReference type="PROSITE" id="PS51175"/>
    </source>
</evidence>
<feature type="transmembrane region" description="Helical" evidence="15">
    <location>
        <begin position="251"/>
        <end position="267"/>
    </location>
</feature>
<dbReference type="EC" id="3.2.1.22" evidence="4 13"/>
<evidence type="ECO:0000256" key="5">
    <source>
        <dbReference type="ARBA" id="ARBA00022448"/>
    </source>
</evidence>
<dbReference type="EMBL" id="JAAGWQ010000103">
    <property type="protein sequence ID" value="KAF5667297.1"/>
    <property type="molecule type" value="Genomic_DNA"/>
</dbReference>
<dbReference type="Pfam" id="PF16499">
    <property type="entry name" value="Melibiase_2"/>
    <property type="match status" value="1"/>
</dbReference>
<feature type="transmembrane region" description="Helical" evidence="15">
    <location>
        <begin position="121"/>
        <end position="139"/>
    </location>
</feature>
<evidence type="ECO:0000256" key="1">
    <source>
        <dbReference type="ARBA" id="ARBA00001255"/>
    </source>
</evidence>
<feature type="transmembrane region" description="Helical" evidence="15">
    <location>
        <begin position="1213"/>
        <end position="1236"/>
    </location>
</feature>
<comment type="caution">
    <text evidence="17">The sequence shown here is derived from an EMBL/GenBank/DDBJ whole genome shotgun (WGS) entry which is preliminary data.</text>
</comment>
<feature type="transmembrane region" description="Helical" evidence="15">
    <location>
        <begin position="160"/>
        <end position="179"/>
    </location>
</feature>
<dbReference type="PRINTS" id="PR00740">
    <property type="entry name" value="GLHYDRLASE27"/>
</dbReference>
<dbReference type="PANTHER" id="PTHR11452:SF75">
    <property type="entry name" value="ALPHA-GALACTOSIDASE MEL1"/>
    <property type="match status" value="1"/>
</dbReference>
<dbReference type="Gene3D" id="2.60.40.1180">
    <property type="entry name" value="Golgi alpha-mannosidase II"/>
    <property type="match status" value="1"/>
</dbReference>
<dbReference type="PROSITE" id="PS51175">
    <property type="entry name" value="CBM6"/>
    <property type="match status" value="1"/>
</dbReference>
<feature type="domain" description="CBM6" evidence="16">
    <location>
        <begin position="1713"/>
        <end position="1852"/>
    </location>
</feature>
<dbReference type="GO" id="GO:0016020">
    <property type="term" value="C:membrane"/>
    <property type="evidence" value="ECO:0007669"/>
    <property type="project" value="UniProtKB-SubCell"/>
</dbReference>
<feature type="transmembrane region" description="Helical" evidence="15">
    <location>
        <begin position="1141"/>
        <end position="1159"/>
    </location>
</feature>
<dbReference type="SUPFAM" id="SSF51445">
    <property type="entry name" value="(Trans)glycosidases"/>
    <property type="match status" value="1"/>
</dbReference>
<dbReference type="Pfam" id="PF01226">
    <property type="entry name" value="Form_Nir_trans"/>
    <property type="match status" value="1"/>
</dbReference>
<dbReference type="CDD" id="cd14792">
    <property type="entry name" value="GH27"/>
    <property type="match status" value="1"/>
</dbReference>
<evidence type="ECO:0000256" key="9">
    <source>
        <dbReference type="ARBA" id="ARBA00022989"/>
    </source>
</evidence>
<dbReference type="InterPro" id="IPR002241">
    <property type="entry name" value="Glyco_hydro_27"/>
</dbReference>
<keyword evidence="8 13" id="KW-0378">Hydrolase</keyword>
<dbReference type="InterPro" id="IPR013780">
    <property type="entry name" value="Glyco_hydro_b"/>
</dbReference>
<keyword evidence="6 15" id="KW-0812">Transmembrane</keyword>
<dbReference type="GO" id="GO:0004557">
    <property type="term" value="F:alpha-galactosidase activity"/>
    <property type="evidence" value="ECO:0007669"/>
    <property type="project" value="UniProtKB-EC"/>
</dbReference>
<feature type="transmembrane region" description="Helical" evidence="15">
    <location>
        <begin position="32"/>
        <end position="52"/>
    </location>
</feature>
<feature type="transmembrane region" description="Helical" evidence="15">
    <location>
        <begin position="91"/>
        <end position="109"/>
    </location>
</feature>
<evidence type="ECO:0000313" key="17">
    <source>
        <dbReference type="EMBL" id="KAF5667297.1"/>
    </source>
</evidence>
<feature type="transmembrane region" description="Helical" evidence="15">
    <location>
        <begin position="1042"/>
        <end position="1066"/>
    </location>
</feature>
<evidence type="ECO:0000256" key="13">
    <source>
        <dbReference type="RuleBase" id="RU361168"/>
    </source>
</evidence>
<dbReference type="SUPFAM" id="SSF103473">
    <property type="entry name" value="MFS general substrate transporter"/>
    <property type="match status" value="1"/>
</dbReference>
<feature type="transmembrane region" description="Helical" evidence="15">
    <location>
        <begin position="1012"/>
        <end position="1030"/>
    </location>
</feature>
<comment type="subcellular location">
    <subcellularLocation>
        <location evidence="2">Membrane</location>
        <topology evidence="2">Multi-pass membrane protein</topology>
    </subcellularLocation>
</comment>
<dbReference type="InterPro" id="IPR036259">
    <property type="entry name" value="MFS_trans_sf"/>
</dbReference>
<keyword evidence="7" id="KW-0732">Signal</keyword>
<feature type="compositionally biased region" description="Basic and acidic residues" evidence="14">
    <location>
        <begin position="1252"/>
        <end position="1268"/>
    </location>
</feature>
<evidence type="ECO:0000256" key="15">
    <source>
        <dbReference type="SAM" id="Phobius"/>
    </source>
</evidence>
<feature type="transmembrane region" description="Helical" evidence="15">
    <location>
        <begin position="712"/>
        <end position="734"/>
    </location>
</feature>
<comment type="catalytic activity">
    <reaction evidence="1 13">
        <text>Hydrolysis of terminal, non-reducing alpha-D-galactose residues in alpha-D-galactosides, including galactose oligosaccharides, galactomannans and galactolipids.</text>
        <dbReference type="EC" id="3.2.1.22"/>
    </reaction>
</comment>
<reference evidence="17 18" key="1">
    <citation type="submission" date="2020-05" db="EMBL/GenBank/DDBJ databases">
        <title>Identification and distribution of gene clusters putatively required for synthesis of sphingolipid metabolism inhibitors in phylogenetically diverse species of the filamentous fungus Fusarium.</title>
        <authorList>
            <person name="Kim H.-S."/>
            <person name="Busman M."/>
            <person name="Brown D.W."/>
            <person name="Divon H."/>
            <person name="Uhlig S."/>
            <person name="Proctor R.H."/>
        </authorList>
    </citation>
    <scope>NUCLEOTIDE SEQUENCE [LARGE SCALE GENOMIC DNA]</scope>
    <source>
        <strain evidence="17 18">NRRL 20693</strain>
    </source>
</reference>
<dbReference type="SUPFAM" id="SSF53901">
    <property type="entry name" value="Thiolase-like"/>
    <property type="match status" value="2"/>
</dbReference>
<feature type="transmembrane region" description="Helical" evidence="15">
    <location>
        <begin position="273"/>
        <end position="294"/>
    </location>
</feature>